<feature type="compositionally biased region" description="Polar residues" evidence="1">
    <location>
        <begin position="16"/>
        <end position="26"/>
    </location>
</feature>
<evidence type="ECO:0000313" key="3">
    <source>
        <dbReference type="Proteomes" id="UP001549921"/>
    </source>
</evidence>
<dbReference type="EMBL" id="JBEDNZ010000014">
    <property type="protein sequence ID" value="KAL0829735.1"/>
    <property type="molecule type" value="Genomic_DNA"/>
</dbReference>
<feature type="compositionally biased region" description="Basic and acidic residues" evidence="1">
    <location>
        <begin position="45"/>
        <end position="54"/>
    </location>
</feature>
<feature type="region of interest" description="Disordered" evidence="1">
    <location>
        <begin position="1"/>
        <end position="82"/>
    </location>
</feature>
<feature type="compositionally biased region" description="Acidic residues" evidence="1">
    <location>
        <begin position="27"/>
        <end position="44"/>
    </location>
</feature>
<evidence type="ECO:0000256" key="1">
    <source>
        <dbReference type="SAM" id="MobiDB-lite"/>
    </source>
</evidence>
<proteinExistence type="predicted"/>
<organism evidence="2 3">
    <name type="scientific">Loxostege sticticalis</name>
    <name type="common">Beet webworm moth</name>
    <dbReference type="NCBI Taxonomy" id="481309"/>
    <lineage>
        <taxon>Eukaryota</taxon>
        <taxon>Metazoa</taxon>
        <taxon>Ecdysozoa</taxon>
        <taxon>Arthropoda</taxon>
        <taxon>Hexapoda</taxon>
        <taxon>Insecta</taxon>
        <taxon>Pterygota</taxon>
        <taxon>Neoptera</taxon>
        <taxon>Endopterygota</taxon>
        <taxon>Lepidoptera</taxon>
        <taxon>Glossata</taxon>
        <taxon>Ditrysia</taxon>
        <taxon>Pyraloidea</taxon>
        <taxon>Crambidae</taxon>
        <taxon>Pyraustinae</taxon>
        <taxon>Loxostege</taxon>
    </lineage>
</organism>
<protein>
    <submittedName>
        <fullName evidence="2">Uncharacterized protein</fullName>
    </submittedName>
</protein>
<feature type="non-terminal residue" evidence="2">
    <location>
        <position position="82"/>
    </location>
</feature>
<comment type="caution">
    <text evidence="2">The sequence shown here is derived from an EMBL/GenBank/DDBJ whole genome shotgun (WGS) entry which is preliminary data.</text>
</comment>
<dbReference type="Proteomes" id="UP001549921">
    <property type="component" value="Unassembled WGS sequence"/>
</dbReference>
<reference evidence="2 3" key="1">
    <citation type="submission" date="2024-06" db="EMBL/GenBank/DDBJ databases">
        <title>A chromosome-level genome assembly of beet webworm, Loxostege sticticalis.</title>
        <authorList>
            <person name="Zhang Y."/>
        </authorList>
    </citation>
    <scope>NUCLEOTIDE SEQUENCE [LARGE SCALE GENOMIC DNA]</scope>
    <source>
        <strain evidence="2">AQ028</strain>
        <tissue evidence="2">Male pupae</tissue>
    </source>
</reference>
<feature type="compositionally biased region" description="Polar residues" evidence="1">
    <location>
        <begin position="64"/>
        <end position="73"/>
    </location>
</feature>
<accession>A0ABD0SZT7</accession>
<dbReference type="AlphaFoldDB" id="A0ABD0SZT7"/>
<sequence length="82" mass="9404">MSHDNHPSSAKRRRFLSQQEISQELLTETDDELSDFDNDIDDPDFVLHSEHETESEQSGDEEINTTVEESSLQGEAHTTEQQ</sequence>
<gene>
    <name evidence="2" type="ORF">ABMA28_003229</name>
</gene>
<name>A0ABD0SZT7_LOXSC</name>
<evidence type="ECO:0000313" key="2">
    <source>
        <dbReference type="EMBL" id="KAL0829735.1"/>
    </source>
</evidence>